<dbReference type="Gene3D" id="3.40.190.10">
    <property type="entry name" value="Periplasmic binding protein-like II"/>
    <property type="match status" value="1"/>
</dbReference>
<evidence type="ECO:0000313" key="1">
    <source>
        <dbReference type="EMBL" id="SJM57768.1"/>
    </source>
</evidence>
<sequence>MGRCSWRFRVNGQDREVCVHGSLRLNNSEAVRDAALAGL</sequence>
<protein>
    <submittedName>
        <fullName evidence="1">Transcriptional regulator, LysR family</fullName>
    </submittedName>
</protein>
<dbReference type="AlphaFoldDB" id="A0A1R4FPB4"/>
<name>A0A1R4FPB4_BREDI</name>
<reference evidence="1 2" key="1">
    <citation type="submission" date="2017-02" db="EMBL/GenBank/DDBJ databases">
        <authorList>
            <person name="Peterson S.W."/>
        </authorList>
    </citation>
    <scope>NUCLEOTIDE SEQUENCE [LARGE SCALE GENOMIC DNA]</scope>
    <source>
        <strain evidence="1 2">3F5N</strain>
    </source>
</reference>
<accession>A0A1R4FPB4</accession>
<evidence type="ECO:0000313" key="2">
    <source>
        <dbReference type="Proteomes" id="UP000195766"/>
    </source>
</evidence>
<gene>
    <name evidence="1" type="ORF">FM111_06100</name>
</gene>
<dbReference type="Proteomes" id="UP000195766">
    <property type="component" value="Unassembled WGS sequence"/>
</dbReference>
<dbReference type="EMBL" id="FUIE01000034">
    <property type="protein sequence ID" value="SJM57768.1"/>
    <property type="molecule type" value="Genomic_DNA"/>
</dbReference>
<proteinExistence type="predicted"/>
<organism evidence="1 2">
    <name type="scientific">Brevundimonas diminuta 3F5N</name>
    <dbReference type="NCBI Taxonomy" id="1255603"/>
    <lineage>
        <taxon>Bacteria</taxon>
        <taxon>Pseudomonadati</taxon>
        <taxon>Pseudomonadota</taxon>
        <taxon>Alphaproteobacteria</taxon>
        <taxon>Caulobacterales</taxon>
        <taxon>Caulobacteraceae</taxon>
        <taxon>Brevundimonas</taxon>
    </lineage>
</organism>